<evidence type="ECO:0000259" key="3">
    <source>
        <dbReference type="Pfam" id="PF17829"/>
    </source>
</evidence>
<feature type="domain" description="Gylcosyl hydrolase 115 C-terminal" evidence="3">
    <location>
        <begin position="790"/>
        <end position="958"/>
    </location>
</feature>
<dbReference type="STRING" id="688867.SAMN05660236_5890"/>
<dbReference type="Proteomes" id="UP000190961">
    <property type="component" value="Unassembled WGS sequence"/>
</dbReference>
<dbReference type="InterPro" id="IPR031924">
    <property type="entry name" value="GH115"/>
</dbReference>
<dbReference type="PANTHER" id="PTHR37842">
    <property type="match status" value="1"/>
</dbReference>
<dbReference type="PANTHER" id="PTHR37842:SF2">
    <property type="entry name" value="GYLCOSYL HYDROLASE 115 C-TERMINAL DOMAIN-CONTAINING PROTEIN"/>
    <property type="match status" value="1"/>
</dbReference>
<sequence length="964" mass="109844">MRISKTLRLKGIYLVYMILLLSGGSVVSVYTVNAQASYITTKKTAKNFVLAFSGKTAPVYVSDSDYPGVIRAVRNLQVDIKNVSGANVTLLDDKAPSAKEIVIIGTIGKSILIDKLISTQKLNVAAIAGKWETFLIQVVEKPMKGVDQALVIAGSDKRGTIFGIYDLSKQIGVSPWHWWADVPPRRSSSLYVLPGRYIQGEPPVKYRGIFLNDEEPALGRWAVEKYGGFNHVFYEKVFELILRMKGNYLWPAMWWASFNSDDPLNPILADEYGIVMGTTHHEPMMRAHAEWRKSGTGPWNYEKNEAVLQQFWKEGIQRMASRESIISLGMRGDGDMAMSDDTNIALLEKIVKDQRAIIQSVTGKEPTATPQLWALYKEVQDYYDKGMRVPDDVTLLLCDDNWGNIRKLPKPGDKPRAGGYGIYYHFDYVGGPRNYKWLNTNQIERTWEQMNLAYQYGANQIWIVNVGDIKPMEFPIEFFLDYAWNPKLWNQDNLDAYVYLWAERQFGSEHAAAIASILTDYTRYNARRKPELLSPETYSIIHYREAERVVEEYNKLLKEAERIDEAMPAEYKDAFYQLVLHPVKASAVLNELYVTVAKNRWYATQGRAGTNGLAERAKILYQQDSVLSHYYNKEMASGKWNHMMDQTHIGYTGWQQPEKNVMPTVKTITLPVAASLGVAIDGSDSWWPQERKQAVLPVFDALHQQFYYIDIFNRGQTFFDFKIQATAPYITLSTKGGRVNNEQRVWILVNWKNVPPGKHQVPITITGAKSSITVMAIIDNIKPKITQPKTFVESNGYISIEAEHYARAIPSQRVQWKTIPNLGRTLSAVTTFPVTEKSEPITSSSPRLEYGVYLADSGSVNLKVYLSPTLNFHNTTGLRFGVSFDDETPQIINLHEDKSLKAWEQWVSDNVIVKVSRHSLQRQGYHTLKFWRIDPGVVLQKIVIETKETKPSYLGPPESYYLKK</sequence>
<accession>A0A1T5MNG8</accession>
<dbReference type="Pfam" id="PF15979">
    <property type="entry name" value="Glyco_hydro_115"/>
    <property type="match status" value="1"/>
</dbReference>
<dbReference type="Gene3D" id="3.20.20.520">
    <property type="entry name" value="Glycosyl hydrolase family 115"/>
    <property type="match status" value="1"/>
</dbReference>
<keyword evidence="2" id="KW-0812">Transmembrane</keyword>
<dbReference type="GO" id="GO:0005975">
    <property type="term" value="P:carbohydrate metabolic process"/>
    <property type="evidence" value="ECO:0007669"/>
    <property type="project" value="UniProtKB-ARBA"/>
</dbReference>
<evidence type="ECO:0000256" key="2">
    <source>
        <dbReference type="SAM" id="Phobius"/>
    </source>
</evidence>
<dbReference type="InterPro" id="IPR029018">
    <property type="entry name" value="Hex-like_dom2"/>
</dbReference>
<dbReference type="Pfam" id="PF17829">
    <property type="entry name" value="GH115_C"/>
    <property type="match status" value="1"/>
</dbReference>
<keyword evidence="2" id="KW-0472">Membrane</keyword>
<evidence type="ECO:0000256" key="1">
    <source>
        <dbReference type="ARBA" id="ARBA00022801"/>
    </source>
</evidence>
<dbReference type="InterPro" id="IPR041437">
    <property type="entry name" value="GH115_C"/>
</dbReference>
<dbReference type="InterPro" id="IPR042301">
    <property type="entry name" value="GH115_sf"/>
</dbReference>
<feature type="transmembrane region" description="Helical" evidence="2">
    <location>
        <begin position="12"/>
        <end position="32"/>
    </location>
</feature>
<proteinExistence type="predicted"/>
<dbReference type="EMBL" id="FUZU01000005">
    <property type="protein sequence ID" value="SKC89583.1"/>
    <property type="molecule type" value="Genomic_DNA"/>
</dbReference>
<dbReference type="Gene3D" id="3.30.379.10">
    <property type="entry name" value="Chitobiase/beta-hexosaminidase domain 2-like"/>
    <property type="match status" value="1"/>
</dbReference>
<keyword evidence="5" id="KW-1185">Reference proteome</keyword>
<protein>
    <submittedName>
        <fullName evidence="4">Glycosyl hydrolase family 115</fullName>
    </submittedName>
</protein>
<name>A0A1T5MNG8_9BACT</name>
<evidence type="ECO:0000313" key="5">
    <source>
        <dbReference type="Proteomes" id="UP000190961"/>
    </source>
</evidence>
<dbReference type="Gene3D" id="1.20.58.2150">
    <property type="match status" value="1"/>
</dbReference>
<organism evidence="4 5">
    <name type="scientific">Ohtaekwangia koreensis</name>
    <dbReference type="NCBI Taxonomy" id="688867"/>
    <lineage>
        <taxon>Bacteria</taxon>
        <taxon>Pseudomonadati</taxon>
        <taxon>Bacteroidota</taxon>
        <taxon>Cytophagia</taxon>
        <taxon>Cytophagales</taxon>
        <taxon>Fulvivirgaceae</taxon>
        <taxon>Ohtaekwangia</taxon>
    </lineage>
</organism>
<keyword evidence="2" id="KW-1133">Transmembrane helix</keyword>
<gene>
    <name evidence="4" type="ORF">SAMN05660236_5890</name>
</gene>
<dbReference type="AlphaFoldDB" id="A0A1T5MNG8"/>
<dbReference type="GO" id="GO:0016787">
    <property type="term" value="F:hydrolase activity"/>
    <property type="evidence" value="ECO:0007669"/>
    <property type="project" value="UniProtKB-KW"/>
</dbReference>
<reference evidence="4 5" key="1">
    <citation type="submission" date="2017-02" db="EMBL/GenBank/DDBJ databases">
        <authorList>
            <person name="Peterson S.W."/>
        </authorList>
    </citation>
    <scope>NUCLEOTIDE SEQUENCE [LARGE SCALE GENOMIC DNA]</scope>
    <source>
        <strain evidence="4 5">DSM 25262</strain>
    </source>
</reference>
<dbReference type="Gene3D" id="2.60.120.1620">
    <property type="match status" value="1"/>
</dbReference>
<evidence type="ECO:0000313" key="4">
    <source>
        <dbReference type="EMBL" id="SKC89583.1"/>
    </source>
</evidence>
<dbReference type="OrthoDB" id="8727830at2"/>
<keyword evidence="1 4" id="KW-0378">Hydrolase</keyword>
<dbReference type="SUPFAM" id="SSF55545">
    <property type="entry name" value="beta-N-acetylhexosaminidase-like domain"/>
    <property type="match status" value="1"/>
</dbReference>